<dbReference type="AlphaFoldDB" id="A0A383F4E4"/>
<dbReference type="EMBL" id="UINC01231356">
    <property type="protein sequence ID" value="SVE63851.1"/>
    <property type="molecule type" value="Genomic_DNA"/>
</dbReference>
<protein>
    <submittedName>
        <fullName evidence="2">Uncharacterized protein</fullName>
    </submittedName>
</protein>
<feature type="non-terminal residue" evidence="2">
    <location>
        <position position="1"/>
    </location>
</feature>
<sequence length="106" mass="12466">YLETQSSPEISKSYLREEEGREDGKGRKLSGRYAASPTNLYQSSTKIRASRILRQLPEKYGRSRLRDVEDVLLPLNHSRNRHEHIRTKNLTYVYDLYRYMDLGCNG</sequence>
<proteinExistence type="predicted"/>
<feature type="region of interest" description="Disordered" evidence="1">
    <location>
        <begin position="1"/>
        <end position="35"/>
    </location>
</feature>
<feature type="compositionally biased region" description="Polar residues" evidence="1">
    <location>
        <begin position="1"/>
        <end position="10"/>
    </location>
</feature>
<reference evidence="2" key="1">
    <citation type="submission" date="2018-05" db="EMBL/GenBank/DDBJ databases">
        <authorList>
            <person name="Lanie J.A."/>
            <person name="Ng W.-L."/>
            <person name="Kazmierczak K.M."/>
            <person name="Andrzejewski T.M."/>
            <person name="Davidsen T.M."/>
            <person name="Wayne K.J."/>
            <person name="Tettelin H."/>
            <person name="Glass J.I."/>
            <person name="Rusch D."/>
            <person name="Podicherti R."/>
            <person name="Tsui H.-C.T."/>
            <person name="Winkler M.E."/>
        </authorList>
    </citation>
    <scope>NUCLEOTIDE SEQUENCE</scope>
</reference>
<feature type="compositionally biased region" description="Basic and acidic residues" evidence="1">
    <location>
        <begin position="14"/>
        <end position="26"/>
    </location>
</feature>
<name>A0A383F4E4_9ZZZZ</name>
<accession>A0A383F4E4</accession>
<evidence type="ECO:0000256" key="1">
    <source>
        <dbReference type="SAM" id="MobiDB-lite"/>
    </source>
</evidence>
<evidence type="ECO:0000313" key="2">
    <source>
        <dbReference type="EMBL" id="SVE63851.1"/>
    </source>
</evidence>
<organism evidence="2">
    <name type="scientific">marine metagenome</name>
    <dbReference type="NCBI Taxonomy" id="408172"/>
    <lineage>
        <taxon>unclassified sequences</taxon>
        <taxon>metagenomes</taxon>
        <taxon>ecological metagenomes</taxon>
    </lineage>
</organism>
<gene>
    <name evidence="2" type="ORF">METZ01_LOCUS516705</name>
</gene>